<evidence type="ECO:0000313" key="3">
    <source>
        <dbReference type="Proteomes" id="UP000466445"/>
    </source>
</evidence>
<proteinExistence type="predicted"/>
<keyword evidence="3" id="KW-1185">Reference proteome</keyword>
<feature type="region of interest" description="Disordered" evidence="1">
    <location>
        <begin position="1"/>
        <end position="31"/>
    </location>
</feature>
<dbReference type="EMBL" id="AP022595">
    <property type="protein sequence ID" value="BBY60226.1"/>
    <property type="molecule type" value="Genomic_DNA"/>
</dbReference>
<dbReference type="AlphaFoldDB" id="A0A7I7SWN2"/>
<reference evidence="2 3" key="1">
    <citation type="journal article" date="2019" name="Emerg. Microbes Infect.">
        <title>Comprehensive subspecies identification of 175 nontuberculous mycobacteria species based on 7547 genomic profiles.</title>
        <authorList>
            <person name="Matsumoto Y."/>
            <person name="Kinjo T."/>
            <person name="Motooka D."/>
            <person name="Nabeya D."/>
            <person name="Jung N."/>
            <person name="Uechi K."/>
            <person name="Horii T."/>
            <person name="Iida T."/>
            <person name="Fujita J."/>
            <person name="Nakamura S."/>
        </authorList>
    </citation>
    <scope>NUCLEOTIDE SEQUENCE [LARGE SCALE GENOMIC DNA]</scope>
    <source>
        <strain evidence="2 3">JCM 30395</strain>
    </source>
</reference>
<evidence type="ECO:0000256" key="1">
    <source>
        <dbReference type="SAM" id="MobiDB-lite"/>
    </source>
</evidence>
<accession>A0A7I7SWN2</accession>
<feature type="compositionally biased region" description="Low complexity" evidence="1">
    <location>
        <begin position="12"/>
        <end position="22"/>
    </location>
</feature>
<organism evidence="2 3">
    <name type="scientific">Mycolicibacterium sarraceniae</name>
    <dbReference type="NCBI Taxonomy" id="1534348"/>
    <lineage>
        <taxon>Bacteria</taxon>
        <taxon>Bacillati</taxon>
        <taxon>Actinomycetota</taxon>
        <taxon>Actinomycetes</taxon>
        <taxon>Mycobacteriales</taxon>
        <taxon>Mycobacteriaceae</taxon>
        <taxon>Mycolicibacterium</taxon>
    </lineage>
</organism>
<evidence type="ECO:0000313" key="2">
    <source>
        <dbReference type="EMBL" id="BBY60226.1"/>
    </source>
</evidence>
<dbReference type="KEGG" id="msar:MSAR_33620"/>
<name>A0A7I7SWN2_9MYCO</name>
<gene>
    <name evidence="2" type="ORF">MSAR_33620</name>
</gene>
<protein>
    <submittedName>
        <fullName evidence="2">Uncharacterized protein</fullName>
    </submittedName>
</protein>
<sequence>MTYERGSRPTGSEAASSESTAADTPQHSGVAAWKRRHDTSCRLVPLDCGCPDPWPCTCTEPPLSDKTIDGGRDAALHVLESGRIPLLEAEVLQSLWRRGGKDRELAELLHQLSGGALA</sequence>
<dbReference type="Proteomes" id="UP000466445">
    <property type="component" value="Chromosome"/>
</dbReference>